<dbReference type="Proteomes" id="UP000224080">
    <property type="component" value="Unassembled WGS sequence"/>
</dbReference>
<keyword evidence="2" id="KW-1185">Reference proteome</keyword>
<name>A0A2B7WMH5_9EURO</name>
<protein>
    <submittedName>
        <fullName evidence="1">Uncharacterized protein</fullName>
    </submittedName>
</protein>
<dbReference type="AlphaFoldDB" id="A0A2B7WMH5"/>
<comment type="caution">
    <text evidence="1">The sequence shown here is derived from an EMBL/GenBank/DDBJ whole genome shotgun (WGS) entry which is preliminary data.</text>
</comment>
<gene>
    <name evidence="1" type="ORF">GX51_07174</name>
</gene>
<reference evidence="1 2" key="1">
    <citation type="submission" date="2017-10" db="EMBL/GenBank/DDBJ databases">
        <title>Comparative genomics in systemic dimorphic fungi from Ajellomycetaceae.</title>
        <authorList>
            <person name="Munoz J.F."/>
            <person name="Mcewen J.G."/>
            <person name="Clay O.K."/>
            <person name="Cuomo C.A."/>
        </authorList>
    </citation>
    <scope>NUCLEOTIDE SEQUENCE [LARGE SCALE GENOMIC DNA]</scope>
    <source>
        <strain evidence="1 2">UAMH130</strain>
    </source>
</reference>
<evidence type="ECO:0000313" key="1">
    <source>
        <dbReference type="EMBL" id="PGG97730.1"/>
    </source>
</evidence>
<organism evidence="1 2">
    <name type="scientific">Blastomyces parvus</name>
    <dbReference type="NCBI Taxonomy" id="2060905"/>
    <lineage>
        <taxon>Eukaryota</taxon>
        <taxon>Fungi</taxon>
        <taxon>Dikarya</taxon>
        <taxon>Ascomycota</taxon>
        <taxon>Pezizomycotina</taxon>
        <taxon>Eurotiomycetes</taxon>
        <taxon>Eurotiomycetidae</taxon>
        <taxon>Onygenales</taxon>
        <taxon>Ajellomycetaceae</taxon>
        <taxon>Blastomyces</taxon>
    </lineage>
</organism>
<proteinExistence type="predicted"/>
<accession>A0A2B7WMH5</accession>
<dbReference type="OrthoDB" id="10530820at2759"/>
<evidence type="ECO:0000313" key="2">
    <source>
        <dbReference type="Proteomes" id="UP000224080"/>
    </source>
</evidence>
<dbReference type="EMBL" id="PDNC01000136">
    <property type="protein sequence ID" value="PGG97730.1"/>
    <property type="molecule type" value="Genomic_DNA"/>
</dbReference>
<sequence length="101" mass="10610">MASGPWKSDGVLLVGQEAAALYGLTGRGKPEAVAATAGSWHTGVCCGDDGDEIGVGVRTSLLNWYGARVFVFSSGSASVTVNRIQKRKSDSPERFFDLDAE</sequence>